<dbReference type="GO" id="GO:0048013">
    <property type="term" value="P:ephrin receptor signaling pathway"/>
    <property type="evidence" value="ECO:0007669"/>
    <property type="project" value="TreeGrafter"/>
</dbReference>
<evidence type="ECO:0000256" key="4">
    <source>
        <dbReference type="ARBA" id="ARBA00023157"/>
    </source>
</evidence>
<protein>
    <recommendedName>
        <fullName evidence="8">Ephrin RBD domain-containing protein</fullName>
    </recommendedName>
</protein>
<dbReference type="GO" id="GO:0005886">
    <property type="term" value="C:plasma membrane"/>
    <property type="evidence" value="ECO:0007669"/>
    <property type="project" value="TreeGrafter"/>
</dbReference>
<dbReference type="Proteomes" id="UP000034805">
    <property type="component" value="Unassembled WGS sequence"/>
</dbReference>
<evidence type="ECO:0000259" key="8">
    <source>
        <dbReference type="PROSITE" id="PS51551"/>
    </source>
</evidence>
<keyword evidence="2" id="KW-0732">Signal</keyword>
<evidence type="ECO:0000313" key="9">
    <source>
        <dbReference type="EMBL" id="KPP76333.1"/>
    </source>
</evidence>
<comment type="subcellular location">
    <subcellularLocation>
        <location evidence="1">Membrane</location>
    </subcellularLocation>
</comment>
<dbReference type="PROSITE" id="PS01299">
    <property type="entry name" value="EPHRIN_RBD_1"/>
    <property type="match status" value="1"/>
</dbReference>
<dbReference type="EMBL" id="JARO02001146">
    <property type="protein sequence ID" value="KPP76333.1"/>
    <property type="molecule type" value="Genomic_DNA"/>
</dbReference>
<dbReference type="InterPro" id="IPR008972">
    <property type="entry name" value="Cupredoxin"/>
</dbReference>
<dbReference type="InterPro" id="IPR031328">
    <property type="entry name" value="Ephrin"/>
</dbReference>
<dbReference type="GO" id="GO:0007411">
    <property type="term" value="P:axon guidance"/>
    <property type="evidence" value="ECO:0007669"/>
    <property type="project" value="TreeGrafter"/>
</dbReference>
<comment type="caution">
    <text evidence="9">The sequence shown here is derived from an EMBL/GenBank/DDBJ whole genome shotgun (WGS) entry which is preliminary data.</text>
</comment>
<keyword evidence="4" id="KW-1015">Disulfide bond</keyword>
<accession>A0A0P7V140</accession>
<keyword evidence="3 7" id="KW-0472">Membrane</keyword>
<evidence type="ECO:0000256" key="6">
    <source>
        <dbReference type="PROSITE-ProRule" id="PRU00884"/>
    </source>
</evidence>
<evidence type="ECO:0000256" key="7">
    <source>
        <dbReference type="RuleBase" id="RU004375"/>
    </source>
</evidence>
<name>A0A0P7V140_SCLFO</name>
<organism evidence="9 10">
    <name type="scientific">Scleropages formosus</name>
    <name type="common">Asian bonytongue</name>
    <name type="synonym">Osteoglossum formosum</name>
    <dbReference type="NCBI Taxonomy" id="113540"/>
    <lineage>
        <taxon>Eukaryota</taxon>
        <taxon>Metazoa</taxon>
        <taxon>Chordata</taxon>
        <taxon>Craniata</taxon>
        <taxon>Vertebrata</taxon>
        <taxon>Euteleostomi</taxon>
        <taxon>Actinopterygii</taxon>
        <taxon>Neopterygii</taxon>
        <taxon>Teleostei</taxon>
        <taxon>Osteoglossocephala</taxon>
        <taxon>Osteoglossomorpha</taxon>
        <taxon>Osteoglossiformes</taxon>
        <taxon>Osteoglossidae</taxon>
        <taxon>Scleropages</taxon>
    </lineage>
</organism>
<dbReference type="PANTHER" id="PTHR11304:SF34">
    <property type="entry name" value="EPHRIN-B3"/>
    <property type="match status" value="1"/>
</dbReference>
<dbReference type="InterPro" id="IPR019765">
    <property type="entry name" value="Ephrin_CS"/>
</dbReference>
<dbReference type="PANTHER" id="PTHR11304">
    <property type="entry name" value="EPHRIN"/>
    <property type="match status" value="1"/>
</dbReference>
<gene>
    <name evidence="9" type="ORF">Z043_104328</name>
</gene>
<comment type="caution">
    <text evidence="6">Lacks conserved residue(s) required for the propagation of feature annotation.</text>
</comment>
<evidence type="ECO:0000256" key="1">
    <source>
        <dbReference type="ARBA" id="ARBA00004370"/>
    </source>
</evidence>
<dbReference type="Gene3D" id="2.60.40.420">
    <property type="entry name" value="Cupredoxins - blue copper proteins"/>
    <property type="match status" value="1"/>
</dbReference>
<proteinExistence type="inferred from homology"/>
<dbReference type="InterPro" id="IPR001799">
    <property type="entry name" value="Ephrin_RBD"/>
</dbReference>
<dbReference type="Pfam" id="PF00812">
    <property type="entry name" value="Ephrin"/>
    <property type="match status" value="1"/>
</dbReference>
<evidence type="ECO:0000313" key="10">
    <source>
        <dbReference type="Proteomes" id="UP000034805"/>
    </source>
</evidence>
<dbReference type="SUPFAM" id="SSF49503">
    <property type="entry name" value="Cupredoxins"/>
    <property type="match status" value="1"/>
</dbReference>
<evidence type="ECO:0000256" key="2">
    <source>
        <dbReference type="ARBA" id="ARBA00022729"/>
    </source>
</evidence>
<evidence type="ECO:0000256" key="3">
    <source>
        <dbReference type="ARBA" id="ARBA00023136"/>
    </source>
</evidence>
<sequence length="161" mass="19052">MRFRDDKGYVLYPQIGDRLDLICPASDPAEYEYYKLYLVSSREQADRCEVTDPPNLLLTCDKPNSYMRFTIKFQEYSPNLWGHEFKTMHDYYIIALKQTKLIDRQAEPINEDLKFKVRERDRDRHRAIRKLVTMMSSRLGTSIGGALTGFQPQCERRAEDQ</sequence>
<evidence type="ECO:0000256" key="5">
    <source>
        <dbReference type="ARBA" id="ARBA00023180"/>
    </source>
</evidence>
<dbReference type="AlphaFoldDB" id="A0A0P7V140"/>
<dbReference type="PRINTS" id="PR01347">
    <property type="entry name" value="EPHRIN"/>
</dbReference>
<keyword evidence="5" id="KW-0325">Glycoprotein</keyword>
<dbReference type="PROSITE" id="PS51551">
    <property type="entry name" value="EPHRIN_RBD_2"/>
    <property type="match status" value="1"/>
</dbReference>
<feature type="domain" description="Ephrin RBD" evidence="8">
    <location>
        <begin position="1"/>
        <end position="117"/>
    </location>
</feature>
<reference evidence="9 10" key="1">
    <citation type="submission" date="2015-08" db="EMBL/GenBank/DDBJ databases">
        <title>The genome of the Asian arowana (Scleropages formosus).</title>
        <authorList>
            <person name="Tan M.H."/>
            <person name="Gan H.M."/>
            <person name="Croft L.J."/>
            <person name="Austin C.M."/>
        </authorList>
    </citation>
    <scope>NUCLEOTIDE SEQUENCE [LARGE SCALE GENOMIC DNA]</scope>
    <source>
        <strain evidence="9">Aro1</strain>
    </source>
</reference>
<dbReference type="GO" id="GO:0046875">
    <property type="term" value="F:ephrin receptor binding"/>
    <property type="evidence" value="ECO:0007669"/>
    <property type="project" value="TreeGrafter"/>
</dbReference>
<comment type="similarity">
    <text evidence="6 7">Belongs to the ephrin family.</text>
</comment>